<evidence type="ECO:0000259" key="2">
    <source>
        <dbReference type="PROSITE" id="PS51194"/>
    </source>
</evidence>
<dbReference type="PROSITE" id="PS51194">
    <property type="entry name" value="HELICASE_CTER"/>
    <property type="match status" value="1"/>
</dbReference>
<dbReference type="PANTHER" id="PTHR47958">
    <property type="entry name" value="ATP-DEPENDENT RNA HELICASE DBP3"/>
    <property type="match status" value="1"/>
</dbReference>
<dbReference type="Proteomes" id="UP000663852">
    <property type="component" value="Unassembled WGS sequence"/>
</dbReference>
<dbReference type="SMART" id="SM00490">
    <property type="entry name" value="HELICc"/>
    <property type="match status" value="1"/>
</dbReference>
<dbReference type="OrthoDB" id="196131at2759"/>
<accession>A0A815RNN1</accession>
<proteinExistence type="predicted"/>
<dbReference type="InterPro" id="IPR027417">
    <property type="entry name" value="P-loop_NTPase"/>
</dbReference>
<feature type="domain" description="Helicase C-terminal" evidence="2">
    <location>
        <begin position="1"/>
        <end position="104"/>
    </location>
</feature>
<evidence type="ECO:0000256" key="1">
    <source>
        <dbReference type="SAM" id="MobiDB-lite"/>
    </source>
</evidence>
<dbReference type="InterPro" id="IPR001650">
    <property type="entry name" value="Helicase_C-like"/>
</dbReference>
<organism evidence="3 4">
    <name type="scientific">Adineta ricciae</name>
    <name type="common">Rotifer</name>
    <dbReference type="NCBI Taxonomy" id="249248"/>
    <lineage>
        <taxon>Eukaryota</taxon>
        <taxon>Metazoa</taxon>
        <taxon>Spiralia</taxon>
        <taxon>Gnathifera</taxon>
        <taxon>Rotifera</taxon>
        <taxon>Eurotatoria</taxon>
        <taxon>Bdelloidea</taxon>
        <taxon>Adinetida</taxon>
        <taxon>Adinetidae</taxon>
        <taxon>Adineta</taxon>
    </lineage>
</organism>
<reference evidence="3" key="1">
    <citation type="submission" date="2021-02" db="EMBL/GenBank/DDBJ databases">
        <authorList>
            <person name="Nowell W R."/>
        </authorList>
    </citation>
    <scope>NUCLEOTIDE SEQUENCE</scope>
</reference>
<dbReference type="SUPFAM" id="SSF52540">
    <property type="entry name" value="P-loop containing nucleoside triphosphate hydrolases"/>
    <property type="match status" value="1"/>
</dbReference>
<dbReference type="Pfam" id="PF00271">
    <property type="entry name" value="Helicase_C"/>
    <property type="match status" value="1"/>
</dbReference>
<dbReference type="EMBL" id="CAJNOJ010000539">
    <property type="protein sequence ID" value="CAF1479466.1"/>
    <property type="molecule type" value="Genomic_DNA"/>
</dbReference>
<comment type="caution">
    <text evidence="3">The sequence shown here is derived from an EMBL/GenBank/DDBJ whole genome shotgun (WGS) entry which is preliminary data.</text>
</comment>
<evidence type="ECO:0000313" key="4">
    <source>
        <dbReference type="Proteomes" id="UP000663852"/>
    </source>
</evidence>
<feature type="region of interest" description="Disordered" evidence="1">
    <location>
        <begin position="18"/>
        <end position="39"/>
    </location>
</feature>
<protein>
    <recommendedName>
        <fullName evidence="2">Helicase C-terminal domain-containing protein</fullName>
    </recommendedName>
</protein>
<sequence length="104" mass="12113">MFTPSRFTQQTRKYNSIDNISVPSIHGNKEQSQRKEAIQSFKTSRTRILVSNIVSVRGNDISNIQHIINFDFPNDIYVYRECIGRINRYTGDSEWTISVNLKLT</sequence>
<dbReference type="AlphaFoldDB" id="A0A815RNN1"/>
<dbReference type="Gene3D" id="3.40.50.300">
    <property type="entry name" value="P-loop containing nucleotide triphosphate hydrolases"/>
    <property type="match status" value="1"/>
</dbReference>
<gene>
    <name evidence="3" type="ORF">EDS130_LOCUS41343</name>
</gene>
<name>A0A815RNN1_ADIRI</name>
<evidence type="ECO:0000313" key="3">
    <source>
        <dbReference type="EMBL" id="CAF1479466.1"/>
    </source>
</evidence>
<feature type="compositionally biased region" description="Basic and acidic residues" evidence="1">
    <location>
        <begin position="27"/>
        <end position="37"/>
    </location>
</feature>